<sequence length="225" mass="25906">MSTSTEPTNQRLGFGDHDNIFFATDLETTDIEHWMKEDPSRRHPPEMSQDGIVQAAVSQPFGISAGSNTHDHLTQPYLPSFMMIDQLRRHFCELQNHFLEDNGTHQRTSGRLDVWTRHPNSLIFELAVSRSLFKYLKRVSERHSAQLSVWPLTGEYFNTACQLKKEPIVFQWPLEDMIGRNGRAIPSTDVFAMGKLMRRCLRLSPDDRATAEELLHDPWLEGAND</sequence>
<keyword evidence="2" id="KW-1185">Reference proteome</keyword>
<organism evidence="1 2">
    <name type="scientific">Mycena sanguinolenta</name>
    <dbReference type="NCBI Taxonomy" id="230812"/>
    <lineage>
        <taxon>Eukaryota</taxon>
        <taxon>Fungi</taxon>
        <taxon>Dikarya</taxon>
        <taxon>Basidiomycota</taxon>
        <taxon>Agaricomycotina</taxon>
        <taxon>Agaricomycetes</taxon>
        <taxon>Agaricomycetidae</taxon>
        <taxon>Agaricales</taxon>
        <taxon>Marasmiineae</taxon>
        <taxon>Mycenaceae</taxon>
        <taxon>Mycena</taxon>
    </lineage>
</organism>
<evidence type="ECO:0000313" key="1">
    <source>
        <dbReference type="EMBL" id="KAF7364237.1"/>
    </source>
</evidence>
<reference evidence="1" key="1">
    <citation type="submission" date="2020-05" db="EMBL/GenBank/DDBJ databases">
        <title>Mycena genomes resolve the evolution of fungal bioluminescence.</title>
        <authorList>
            <person name="Tsai I.J."/>
        </authorList>
    </citation>
    <scope>NUCLEOTIDE SEQUENCE</scope>
    <source>
        <strain evidence="1">160909Yilan</strain>
    </source>
</reference>
<dbReference type="Gene3D" id="1.10.510.10">
    <property type="entry name" value="Transferase(Phosphotransferase) domain 1"/>
    <property type="match status" value="1"/>
</dbReference>
<dbReference type="GO" id="GO:0016301">
    <property type="term" value="F:kinase activity"/>
    <property type="evidence" value="ECO:0007669"/>
    <property type="project" value="UniProtKB-KW"/>
</dbReference>
<comment type="caution">
    <text evidence="1">The sequence shown here is derived from an EMBL/GenBank/DDBJ whole genome shotgun (WGS) entry which is preliminary data.</text>
</comment>
<evidence type="ECO:0000313" key="2">
    <source>
        <dbReference type="Proteomes" id="UP000623467"/>
    </source>
</evidence>
<dbReference type="EMBL" id="JACAZH010000007">
    <property type="protein sequence ID" value="KAF7364237.1"/>
    <property type="molecule type" value="Genomic_DNA"/>
</dbReference>
<dbReference type="OrthoDB" id="5979581at2759"/>
<keyword evidence="1" id="KW-0418">Kinase</keyword>
<dbReference type="AlphaFoldDB" id="A0A8H6YSU1"/>
<dbReference type="Proteomes" id="UP000623467">
    <property type="component" value="Unassembled WGS sequence"/>
</dbReference>
<name>A0A8H6YSU1_9AGAR</name>
<dbReference type="InterPro" id="IPR011009">
    <property type="entry name" value="Kinase-like_dom_sf"/>
</dbReference>
<protein>
    <submittedName>
        <fullName evidence="1">Serine/threonine-protein kinase SRPK</fullName>
    </submittedName>
</protein>
<keyword evidence="1" id="KW-0808">Transferase</keyword>
<proteinExistence type="predicted"/>
<gene>
    <name evidence="1" type="ORF">MSAN_01083500</name>
</gene>
<accession>A0A8H6YSU1</accession>
<dbReference type="SUPFAM" id="SSF56112">
    <property type="entry name" value="Protein kinase-like (PK-like)"/>
    <property type="match status" value="1"/>
</dbReference>